<dbReference type="STRING" id="90262.A0A1X2ILT4"/>
<feature type="region of interest" description="Disordered" evidence="1">
    <location>
        <begin position="20"/>
        <end position="70"/>
    </location>
</feature>
<feature type="compositionally biased region" description="Polar residues" evidence="1">
    <location>
        <begin position="309"/>
        <end position="319"/>
    </location>
</feature>
<feature type="compositionally biased region" description="Low complexity" evidence="1">
    <location>
        <begin position="47"/>
        <end position="56"/>
    </location>
</feature>
<evidence type="ECO:0000313" key="2">
    <source>
        <dbReference type="EMBL" id="ORZ18742.1"/>
    </source>
</evidence>
<dbReference type="Proteomes" id="UP000193560">
    <property type="component" value="Unassembled WGS sequence"/>
</dbReference>
<sequence length="470" mass="51935">MLKPSSSLNSNKTERRQLLSLNRPHNITPKPANETSTAAIDTSLQQSPCSTTTSPPMTLDNDTTKFPKTRPKVTESIPATLGEYSCPICNKDLSAFNTSYSRQQHIDGCLASTVDDITEENRTVRADGSDQSLETLFMDYCSFCGKSIKHLKGVHKERHFDQCLTSLETEQRLAEQQQQLTTYAGHSIPFLQTLDICIVCHDTLPGSSLRSKITHIKRCAAQKSLTMTQLLSKIKWMQWGHVPIRNASSAGKAIETLSSASASTAATASSSTTLPPISYCTFATEPPSTDNHARTTRSTPSLITKKRTNATTSTHSECTQEADDDNDFSTDVLIYRVASWQQTKFKKRKLAPTEDESIAMALSLSLMTEEDLQQQRPLSKRKKRKVNLDASNIASIEESRTLARLALERMLEKDMGGNDAALDPSFIRFPLVTSHVQPTLPRRQNSLPSGFLSPLSSTSLWSQAACLDLD</sequence>
<evidence type="ECO:0000313" key="3">
    <source>
        <dbReference type="Proteomes" id="UP000193560"/>
    </source>
</evidence>
<dbReference type="OrthoDB" id="5576441at2759"/>
<proteinExistence type="predicted"/>
<name>A0A1X2ILT4_9FUNG</name>
<accession>A0A1X2ILT4</accession>
<dbReference type="GO" id="GO:0000712">
    <property type="term" value="P:resolution of meiotic recombination intermediates"/>
    <property type="evidence" value="ECO:0007669"/>
    <property type="project" value="TreeGrafter"/>
</dbReference>
<dbReference type="EMBL" id="MCGE01000008">
    <property type="protein sequence ID" value="ORZ18742.1"/>
    <property type="molecule type" value="Genomic_DNA"/>
</dbReference>
<dbReference type="PANTHER" id="PTHR21541:SF3">
    <property type="entry name" value="STRUCTURE-SPECIFIC ENDONUCLEASE SUBUNIT SLX4"/>
    <property type="match status" value="1"/>
</dbReference>
<feature type="compositionally biased region" description="Polar residues" evidence="1">
    <location>
        <begin position="286"/>
        <end position="302"/>
    </location>
</feature>
<reference evidence="2 3" key="1">
    <citation type="submission" date="2016-07" db="EMBL/GenBank/DDBJ databases">
        <title>Pervasive Adenine N6-methylation of Active Genes in Fungi.</title>
        <authorList>
            <consortium name="DOE Joint Genome Institute"/>
            <person name="Mondo S.J."/>
            <person name="Dannebaum R.O."/>
            <person name="Kuo R.C."/>
            <person name="Labutti K."/>
            <person name="Haridas S."/>
            <person name="Kuo A."/>
            <person name="Salamov A."/>
            <person name="Ahrendt S.R."/>
            <person name="Lipzen A."/>
            <person name="Sullivan W."/>
            <person name="Andreopoulos W.B."/>
            <person name="Clum A."/>
            <person name="Lindquist E."/>
            <person name="Daum C."/>
            <person name="Ramamoorthy G.K."/>
            <person name="Gryganskyi A."/>
            <person name="Culley D."/>
            <person name="Magnuson J.K."/>
            <person name="James T.Y."/>
            <person name="O'Malley M.A."/>
            <person name="Stajich J.E."/>
            <person name="Spatafora J.W."/>
            <person name="Visel A."/>
            <person name="Grigoriev I.V."/>
        </authorList>
    </citation>
    <scope>NUCLEOTIDE SEQUENCE [LARGE SCALE GENOMIC DNA]</scope>
    <source>
        <strain evidence="2 3">NRRL 1336</strain>
    </source>
</reference>
<organism evidence="2 3">
    <name type="scientific">Absidia repens</name>
    <dbReference type="NCBI Taxonomy" id="90262"/>
    <lineage>
        <taxon>Eukaryota</taxon>
        <taxon>Fungi</taxon>
        <taxon>Fungi incertae sedis</taxon>
        <taxon>Mucoromycota</taxon>
        <taxon>Mucoromycotina</taxon>
        <taxon>Mucoromycetes</taxon>
        <taxon>Mucorales</taxon>
        <taxon>Cunninghamellaceae</taxon>
        <taxon>Absidia</taxon>
    </lineage>
</organism>
<dbReference type="AlphaFoldDB" id="A0A1X2ILT4"/>
<dbReference type="GO" id="GO:0033557">
    <property type="term" value="C:Slx1-Slx4 complex"/>
    <property type="evidence" value="ECO:0007669"/>
    <property type="project" value="TreeGrafter"/>
</dbReference>
<feature type="region of interest" description="Disordered" evidence="1">
    <location>
        <begin position="285"/>
        <end position="322"/>
    </location>
</feature>
<feature type="compositionally biased region" description="Polar residues" evidence="1">
    <location>
        <begin position="33"/>
        <end position="46"/>
    </location>
</feature>
<protein>
    <submittedName>
        <fullName evidence="2">Uncharacterized protein</fullName>
    </submittedName>
</protein>
<comment type="caution">
    <text evidence="2">The sequence shown here is derived from an EMBL/GenBank/DDBJ whole genome shotgun (WGS) entry which is preliminary data.</text>
</comment>
<evidence type="ECO:0000256" key="1">
    <source>
        <dbReference type="SAM" id="MobiDB-lite"/>
    </source>
</evidence>
<dbReference type="PANTHER" id="PTHR21541">
    <property type="entry name" value="BTB POZ DOMAIN CONTAINING 12"/>
    <property type="match status" value="1"/>
</dbReference>
<gene>
    <name evidence="2" type="ORF">BCR42DRAFT_449886</name>
</gene>
<keyword evidence="3" id="KW-1185">Reference proteome</keyword>